<evidence type="ECO:0000256" key="5">
    <source>
        <dbReference type="ARBA" id="ARBA00022989"/>
    </source>
</evidence>
<keyword evidence="7" id="KW-0813">Transport</keyword>
<reference evidence="9 10" key="1">
    <citation type="submission" date="2017-09" db="EMBL/GenBank/DDBJ databases">
        <authorList>
            <person name="Ehlers B."/>
            <person name="Leendertz F.H."/>
        </authorList>
    </citation>
    <scope>NUCLEOTIDE SEQUENCE [LARGE SCALE GENOMIC DNA]</scope>
    <source>
        <strain evidence="9 10">DSM 18289</strain>
    </source>
</reference>
<keyword evidence="3" id="KW-1003">Cell membrane</keyword>
<evidence type="ECO:0000313" key="9">
    <source>
        <dbReference type="EMBL" id="SNZ20592.1"/>
    </source>
</evidence>
<dbReference type="Pfam" id="PF02472">
    <property type="entry name" value="ExbD"/>
    <property type="match status" value="1"/>
</dbReference>
<gene>
    <name evidence="9" type="ORF">SAMN06265368_3698</name>
</gene>
<evidence type="ECO:0000256" key="4">
    <source>
        <dbReference type="ARBA" id="ARBA00022692"/>
    </source>
</evidence>
<feature type="transmembrane region" description="Helical" evidence="8">
    <location>
        <begin position="20"/>
        <end position="41"/>
    </location>
</feature>
<evidence type="ECO:0000256" key="2">
    <source>
        <dbReference type="ARBA" id="ARBA00005811"/>
    </source>
</evidence>
<evidence type="ECO:0000256" key="6">
    <source>
        <dbReference type="ARBA" id="ARBA00023136"/>
    </source>
</evidence>
<dbReference type="Proteomes" id="UP000219439">
    <property type="component" value="Unassembled WGS sequence"/>
</dbReference>
<dbReference type="GO" id="GO:0005886">
    <property type="term" value="C:plasma membrane"/>
    <property type="evidence" value="ECO:0007669"/>
    <property type="project" value="UniProtKB-SubCell"/>
</dbReference>
<dbReference type="GO" id="GO:0015031">
    <property type="term" value="P:protein transport"/>
    <property type="evidence" value="ECO:0007669"/>
    <property type="project" value="UniProtKB-KW"/>
</dbReference>
<dbReference type="EMBL" id="OBEL01000005">
    <property type="protein sequence ID" value="SNZ20592.1"/>
    <property type="molecule type" value="Genomic_DNA"/>
</dbReference>
<keyword evidence="7" id="KW-0653">Protein transport</keyword>
<accession>A0A285PFV1</accession>
<dbReference type="RefSeq" id="WP_141401273.1">
    <property type="nucleotide sequence ID" value="NZ_OBEL01000005.1"/>
</dbReference>
<evidence type="ECO:0000256" key="1">
    <source>
        <dbReference type="ARBA" id="ARBA00004162"/>
    </source>
</evidence>
<keyword evidence="10" id="KW-1185">Reference proteome</keyword>
<evidence type="ECO:0000313" key="10">
    <source>
        <dbReference type="Proteomes" id="UP000219439"/>
    </source>
</evidence>
<keyword evidence="4 7" id="KW-0812">Transmembrane</keyword>
<sequence length="144" mass="15729">MHVTKGKQRKRVMPENTIPLINIVFLMLIFFLIAGTVAPPVSTELKPPKSEELPLMPPAGNAVEILADGTLIHHGQKLSLAQILQRFPPPITSGSPDQNDLEQTSVLHILADKQLAASKLMPVLQAFRAHGHKTIRLVTIRGGN</sequence>
<organism evidence="9 10">
    <name type="scientific">Cohaesibacter gelatinilyticus</name>
    <dbReference type="NCBI Taxonomy" id="372072"/>
    <lineage>
        <taxon>Bacteria</taxon>
        <taxon>Pseudomonadati</taxon>
        <taxon>Pseudomonadota</taxon>
        <taxon>Alphaproteobacteria</taxon>
        <taxon>Hyphomicrobiales</taxon>
        <taxon>Cohaesibacteraceae</taxon>
    </lineage>
</organism>
<protein>
    <submittedName>
        <fullName evidence="9">Biopolymer transport protein ExbD</fullName>
    </submittedName>
</protein>
<proteinExistence type="inferred from homology"/>
<dbReference type="AlphaFoldDB" id="A0A285PFV1"/>
<evidence type="ECO:0000256" key="7">
    <source>
        <dbReference type="RuleBase" id="RU003879"/>
    </source>
</evidence>
<comment type="subcellular location">
    <subcellularLocation>
        <location evidence="1">Cell membrane</location>
        <topology evidence="1">Single-pass membrane protein</topology>
    </subcellularLocation>
    <subcellularLocation>
        <location evidence="7">Cell membrane</location>
        <topology evidence="7">Single-pass type II membrane protein</topology>
    </subcellularLocation>
</comment>
<keyword evidence="5 8" id="KW-1133">Transmembrane helix</keyword>
<dbReference type="GO" id="GO:0022857">
    <property type="term" value="F:transmembrane transporter activity"/>
    <property type="evidence" value="ECO:0007669"/>
    <property type="project" value="InterPro"/>
</dbReference>
<dbReference type="OrthoDB" id="8479787at2"/>
<name>A0A285PFV1_9HYPH</name>
<comment type="similarity">
    <text evidence="2 7">Belongs to the ExbD/TolR family.</text>
</comment>
<dbReference type="InterPro" id="IPR003400">
    <property type="entry name" value="ExbD"/>
</dbReference>
<keyword evidence="6 8" id="KW-0472">Membrane</keyword>
<evidence type="ECO:0000256" key="8">
    <source>
        <dbReference type="SAM" id="Phobius"/>
    </source>
</evidence>
<evidence type="ECO:0000256" key="3">
    <source>
        <dbReference type="ARBA" id="ARBA00022475"/>
    </source>
</evidence>